<evidence type="ECO:0000256" key="1">
    <source>
        <dbReference type="ARBA" id="ARBA00006643"/>
    </source>
</evidence>
<proteinExistence type="inferred from homology"/>
<dbReference type="PANTHER" id="PTHR47926:SF403">
    <property type="entry name" value="PENTACOTRIPEPTIDE-REPEAT REGION OF PRORP DOMAIN-CONTAINING PROTEIN"/>
    <property type="match status" value="1"/>
</dbReference>
<feature type="repeat" description="PPR" evidence="3">
    <location>
        <begin position="375"/>
        <end position="409"/>
    </location>
</feature>
<dbReference type="EMBL" id="VIEB01000561">
    <property type="protein sequence ID" value="TQD86577.1"/>
    <property type="molecule type" value="Genomic_DNA"/>
</dbReference>
<sequence length="589" mass="66771">MRGSLEFTLSKLLPQCTFKQLKQIHALIVTTSLNQNIQIFSKFLRRSTEFGSMEYPNLVFSQLGPQVSNDIVIQNAMIRGYDINGPFEQCVSVFDEMPLRGIKPHNFTYPYVLNSCSKLGWYGKGKQVQCHIVKHGFESNLAVANALFNMYVKMLDSCDSGVVNYRSLNDARKVFDYMRVKPVELWNRMISRYASGGDVQSARKLFDDMPDKDVVSWNSMISGYAEVRDVGSASDLFERMPEKDVISWTLMIGVYANAGDLITARKFFNTMPCKNVVSWNSMISSYNQHRQYEEALDVFVQMHSEGVVPDGYTFVSVLSACSHLGALEFGKWTHSLIEDWSRFGTISGTALIDMYAKCGDLNKAFALFIKIGKRDVFCWNVMIRSVAIHGRAEDAVKIYSLMQKEGLKPNDFTFTAALFACSHGGLVEEGERIFHSMDKEFGIVPKLEHFGCLIDLLSRNGRVEEALRMAKEMPYNPDIAIWGTLLGGCRETSHLKLAEEVIEKATELETDESGVYVLLANMRASAGQWPEAQSAREKMEEKKIWKNTGRSHVYASNGTQEPDIESHSKYREKVEQIRFTSNQCEPQKE</sequence>
<name>A0A540LJC7_MALBA</name>
<keyword evidence="2" id="KW-0677">Repeat</keyword>
<dbReference type="InterPro" id="IPR002885">
    <property type="entry name" value="PPR_rpt"/>
</dbReference>
<evidence type="ECO:0000256" key="3">
    <source>
        <dbReference type="PROSITE-ProRule" id="PRU00708"/>
    </source>
</evidence>
<dbReference type="Pfam" id="PF13041">
    <property type="entry name" value="PPR_2"/>
    <property type="match status" value="3"/>
</dbReference>
<dbReference type="Proteomes" id="UP000315295">
    <property type="component" value="Unassembled WGS sequence"/>
</dbReference>
<feature type="repeat" description="PPR" evidence="3">
    <location>
        <begin position="275"/>
        <end position="309"/>
    </location>
</feature>
<accession>A0A540LJC7</accession>
<feature type="region of interest" description="Disordered" evidence="4">
    <location>
        <begin position="548"/>
        <end position="570"/>
    </location>
</feature>
<feature type="repeat" description="PPR" evidence="3">
    <location>
        <begin position="182"/>
        <end position="212"/>
    </location>
</feature>
<evidence type="ECO:0000256" key="2">
    <source>
        <dbReference type="ARBA" id="ARBA00022737"/>
    </source>
</evidence>
<dbReference type="Pfam" id="PF01535">
    <property type="entry name" value="PPR"/>
    <property type="match status" value="3"/>
</dbReference>
<dbReference type="NCBIfam" id="TIGR00756">
    <property type="entry name" value="PPR"/>
    <property type="match status" value="7"/>
</dbReference>
<feature type="repeat" description="PPR" evidence="3">
    <location>
        <begin position="70"/>
        <end position="104"/>
    </location>
</feature>
<comment type="similarity">
    <text evidence="1">Belongs to the PPR family. PCMP-H subfamily.</text>
</comment>
<protein>
    <recommendedName>
        <fullName evidence="7">Pentacotripeptide-repeat region of PRORP domain-containing protein</fullName>
    </recommendedName>
</protein>
<dbReference type="AlphaFoldDB" id="A0A540LJC7"/>
<evidence type="ECO:0000313" key="5">
    <source>
        <dbReference type="EMBL" id="TQD86577.1"/>
    </source>
</evidence>
<evidence type="ECO:0000256" key="4">
    <source>
        <dbReference type="SAM" id="MobiDB-lite"/>
    </source>
</evidence>
<feature type="compositionally biased region" description="Polar residues" evidence="4">
    <location>
        <begin position="548"/>
        <end position="560"/>
    </location>
</feature>
<dbReference type="InterPro" id="IPR011990">
    <property type="entry name" value="TPR-like_helical_dom_sf"/>
</dbReference>
<dbReference type="GO" id="GO:0003723">
    <property type="term" value="F:RNA binding"/>
    <property type="evidence" value="ECO:0007669"/>
    <property type="project" value="InterPro"/>
</dbReference>
<feature type="repeat" description="PPR" evidence="3">
    <location>
        <begin position="213"/>
        <end position="247"/>
    </location>
</feature>
<keyword evidence="6" id="KW-1185">Reference proteome</keyword>
<dbReference type="Pfam" id="PF20431">
    <property type="entry name" value="E_motif"/>
    <property type="match status" value="1"/>
</dbReference>
<dbReference type="GO" id="GO:0009451">
    <property type="term" value="P:RNA modification"/>
    <property type="evidence" value="ECO:0007669"/>
    <property type="project" value="InterPro"/>
</dbReference>
<comment type="caution">
    <text evidence="5">The sequence shown here is derived from an EMBL/GenBank/DDBJ whole genome shotgun (WGS) entry which is preliminary data.</text>
</comment>
<evidence type="ECO:0000313" key="6">
    <source>
        <dbReference type="Proteomes" id="UP000315295"/>
    </source>
</evidence>
<dbReference type="FunFam" id="1.25.40.10:FF:000333">
    <property type="entry name" value="Pentatricopeptide repeat-containing protein"/>
    <property type="match status" value="1"/>
</dbReference>
<dbReference type="PROSITE" id="PS51375">
    <property type="entry name" value="PPR"/>
    <property type="match status" value="5"/>
</dbReference>
<reference evidence="5 6" key="1">
    <citation type="journal article" date="2019" name="G3 (Bethesda)">
        <title>Sequencing of a Wild Apple (Malus baccata) Genome Unravels the Differences Between Cultivated and Wild Apple Species Regarding Disease Resistance and Cold Tolerance.</title>
        <authorList>
            <person name="Chen X."/>
        </authorList>
    </citation>
    <scope>NUCLEOTIDE SEQUENCE [LARGE SCALE GENOMIC DNA]</scope>
    <source>
        <strain evidence="6">cv. Shandingzi</strain>
        <tissue evidence="5">Leaves</tissue>
    </source>
</reference>
<gene>
    <name evidence="5" type="ORF">C1H46_027843</name>
</gene>
<dbReference type="InterPro" id="IPR046848">
    <property type="entry name" value="E_motif"/>
</dbReference>
<dbReference type="InterPro" id="IPR046960">
    <property type="entry name" value="PPR_At4g14850-like_plant"/>
</dbReference>
<evidence type="ECO:0008006" key="7">
    <source>
        <dbReference type="Google" id="ProtNLM"/>
    </source>
</evidence>
<dbReference type="Gene3D" id="1.25.40.10">
    <property type="entry name" value="Tetratricopeptide repeat domain"/>
    <property type="match status" value="4"/>
</dbReference>
<dbReference type="SUPFAM" id="SSF48452">
    <property type="entry name" value="TPR-like"/>
    <property type="match status" value="1"/>
</dbReference>
<organism evidence="5 6">
    <name type="scientific">Malus baccata</name>
    <name type="common">Siberian crab apple</name>
    <name type="synonym">Pyrus baccata</name>
    <dbReference type="NCBI Taxonomy" id="106549"/>
    <lineage>
        <taxon>Eukaryota</taxon>
        <taxon>Viridiplantae</taxon>
        <taxon>Streptophyta</taxon>
        <taxon>Embryophyta</taxon>
        <taxon>Tracheophyta</taxon>
        <taxon>Spermatophyta</taxon>
        <taxon>Magnoliopsida</taxon>
        <taxon>eudicotyledons</taxon>
        <taxon>Gunneridae</taxon>
        <taxon>Pentapetalae</taxon>
        <taxon>rosids</taxon>
        <taxon>fabids</taxon>
        <taxon>Rosales</taxon>
        <taxon>Rosaceae</taxon>
        <taxon>Amygdaloideae</taxon>
        <taxon>Maleae</taxon>
        <taxon>Malus</taxon>
    </lineage>
</organism>
<dbReference type="PANTHER" id="PTHR47926">
    <property type="entry name" value="PENTATRICOPEPTIDE REPEAT-CONTAINING PROTEIN"/>
    <property type="match status" value="1"/>
</dbReference>
<dbReference type="FunFam" id="1.25.40.10:FF:000090">
    <property type="entry name" value="Pentatricopeptide repeat-containing protein, chloroplastic"/>
    <property type="match status" value="1"/>
</dbReference>